<gene>
    <name evidence="1" type="ORF">BpHYR1_024025</name>
</gene>
<reference evidence="1 2" key="1">
    <citation type="journal article" date="2018" name="Sci. Rep.">
        <title>Genomic signatures of local adaptation to the degree of environmental predictability in rotifers.</title>
        <authorList>
            <person name="Franch-Gras L."/>
            <person name="Hahn C."/>
            <person name="Garcia-Roger E.M."/>
            <person name="Carmona M.J."/>
            <person name="Serra M."/>
            <person name="Gomez A."/>
        </authorList>
    </citation>
    <scope>NUCLEOTIDE SEQUENCE [LARGE SCALE GENOMIC DNA]</scope>
    <source>
        <strain evidence="1">HYR1</strain>
    </source>
</reference>
<evidence type="ECO:0000313" key="2">
    <source>
        <dbReference type="Proteomes" id="UP000276133"/>
    </source>
</evidence>
<dbReference type="EMBL" id="REGN01001311">
    <property type="protein sequence ID" value="RNA35581.1"/>
    <property type="molecule type" value="Genomic_DNA"/>
</dbReference>
<organism evidence="1 2">
    <name type="scientific">Brachionus plicatilis</name>
    <name type="common">Marine rotifer</name>
    <name type="synonym">Brachionus muelleri</name>
    <dbReference type="NCBI Taxonomy" id="10195"/>
    <lineage>
        <taxon>Eukaryota</taxon>
        <taxon>Metazoa</taxon>
        <taxon>Spiralia</taxon>
        <taxon>Gnathifera</taxon>
        <taxon>Rotifera</taxon>
        <taxon>Eurotatoria</taxon>
        <taxon>Monogononta</taxon>
        <taxon>Pseudotrocha</taxon>
        <taxon>Ploima</taxon>
        <taxon>Brachionidae</taxon>
        <taxon>Brachionus</taxon>
    </lineage>
</organism>
<evidence type="ECO:0000313" key="1">
    <source>
        <dbReference type="EMBL" id="RNA35581.1"/>
    </source>
</evidence>
<keyword evidence="2" id="KW-1185">Reference proteome</keyword>
<protein>
    <submittedName>
        <fullName evidence="1">Uncharacterized protein</fullName>
    </submittedName>
</protein>
<name>A0A3M7SII8_BRAPC</name>
<dbReference type="AlphaFoldDB" id="A0A3M7SII8"/>
<dbReference type="Proteomes" id="UP000276133">
    <property type="component" value="Unassembled WGS sequence"/>
</dbReference>
<comment type="caution">
    <text evidence="1">The sequence shown here is derived from an EMBL/GenBank/DDBJ whole genome shotgun (WGS) entry which is preliminary data.</text>
</comment>
<accession>A0A3M7SII8</accession>
<sequence>MAELCKEFVHIRVGNRLCIKPCINCKTFFTCKLYSSIDKQKAIKKDILSIIIQLKLVNVSISDFMKLFKWSSFDALKSVLTIHFGCVDVWLCNGWFDIKCKKQLSGFKSFIKNKINRIHIFECLMIQEKKEKIVM</sequence>
<proteinExistence type="predicted"/>